<name>A0ACC2KFH1_PERAE</name>
<accession>A0ACC2KFH1</accession>
<dbReference type="Proteomes" id="UP001234297">
    <property type="component" value="Chromosome 9"/>
</dbReference>
<organism evidence="1 2">
    <name type="scientific">Persea americana</name>
    <name type="common">Avocado</name>
    <dbReference type="NCBI Taxonomy" id="3435"/>
    <lineage>
        <taxon>Eukaryota</taxon>
        <taxon>Viridiplantae</taxon>
        <taxon>Streptophyta</taxon>
        <taxon>Embryophyta</taxon>
        <taxon>Tracheophyta</taxon>
        <taxon>Spermatophyta</taxon>
        <taxon>Magnoliopsida</taxon>
        <taxon>Magnoliidae</taxon>
        <taxon>Laurales</taxon>
        <taxon>Lauraceae</taxon>
        <taxon>Persea</taxon>
    </lineage>
</organism>
<comment type="caution">
    <text evidence="1">The sequence shown here is derived from an EMBL/GenBank/DDBJ whole genome shotgun (WGS) entry which is preliminary data.</text>
</comment>
<protein>
    <submittedName>
        <fullName evidence="1">Uncharacterized protein</fullName>
    </submittedName>
</protein>
<evidence type="ECO:0000313" key="2">
    <source>
        <dbReference type="Proteomes" id="UP001234297"/>
    </source>
</evidence>
<keyword evidence="2" id="KW-1185">Reference proteome</keyword>
<sequence>MGGRYSEIDYDTELYVNQSRVFTTVTNTASAVHNWISDIYRIHRCRLNHLIVGLDAEWRPSSYGYSRGPVATLQLCVGMRCLIFQLLHADFIPGSLTIFLGNPNFTFVGVGVREDANKLQNDYQLHVARTLDLRPLAAEKLGMMEYKQAGLKRLADVVLGFDMDQSRNITMSEWDAEMLDSDQVLYACMDAHVSFEIGKTLITSY</sequence>
<proteinExistence type="predicted"/>
<gene>
    <name evidence="1" type="ORF">MRB53_028332</name>
</gene>
<evidence type="ECO:0000313" key="1">
    <source>
        <dbReference type="EMBL" id="KAJ8619803.1"/>
    </source>
</evidence>
<reference evidence="1 2" key="1">
    <citation type="journal article" date="2022" name="Hortic Res">
        <title>A haplotype resolved chromosomal level avocado genome allows analysis of novel avocado genes.</title>
        <authorList>
            <person name="Nath O."/>
            <person name="Fletcher S.J."/>
            <person name="Hayward A."/>
            <person name="Shaw L.M."/>
            <person name="Masouleh A.K."/>
            <person name="Furtado A."/>
            <person name="Henry R.J."/>
            <person name="Mitter N."/>
        </authorList>
    </citation>
    <scope>NUCLEOTIDE SEQUENCE [LARGE SCALE GENOMIC DNA]</scope>
    <source>
        <strain evidence="2">cv. Hass</strain>
    </source>
</reference>
<dbReference type="EMBL" id="CM056817">
    <property type="protein sequence ID" value="KAJ8619803.1"/>
    <property type="molecule type" value="Genomic_DNA"/>
</dbReference>